<dbReference type="Gene3D" id="3.20.20.80">
    <property type="entry name" value="Glycosidases"/>
    <property type="match status" value="1"/>
</dbReference>
<evidence type="ECO:0000256" key="2">
    <source>
        <dbReference type="SAM" id="MobiDB-lite"/>
    </source>
</evidence>
<evidence type="ECO:0000313" key="5">
    <source>
        <dbReference type="EMBL" id="QDH24561.1"/>
    </source>
</evidence>
<dbReference type="SUPFAM" id="SSF51011">
    <property type="entry name" value="Glycosyl hydrolase domain"/>
    <property type="match status" value="1"/>
</dbReference>
<name>A0A4Y6V7E3_9PROT</name>
<dbReference type="GO" id="GO:0009313">
    <property type="term" value="P:oligosaccharide catabolic process"/>
    <property type="evidence" value="ECO:0007669"/>
    <property type="project" value="TreeGrafter"/>
</dbReference>
<dbReference type="KEGG" id="ntn:D5366_04140"/>
<feature type="region of interest" description="Disordered" evidence="2">
    <location>
        <begin position="427"/>
        <end position="449"/>
    </location>
</feature>
<dbReference type="SUPFAM" id="SSF51445">
    <property type="entry name" value="(Trans)glycosidases"/>
    <property type="match status" value="1"/>
</dbReference>
<dbReference type="PANTHER" id="PTHR10357">
    <property type="entry name" value="ALPHA-AMYLASE FAMILY MEMBER"/>
    <property type="match status" value="1"/>
</dbReference>
<proteinExistence type="inferred from homology"/>
<dbReference type="AlphaFoldDB" id="A0A4Y6V7E3"/>
<evidence type="ECO:0000256" key="3">
    <source>
        <dbReference type="SAM" id="SignalP"/>
    </source>
</evidence>
<dbReference type="Pfam" id="PF00128">
    <property type="entry name" value="Alpha-amylase"/>
    <property type="match status" value="1"/>
</dbReference>
<dbReference type="InterPro" id="IPR017853">
    <property type="entry name" value="GH"/>
</dbReference>
<keyword evidence="3" id="KW-0732">Signal</keyword>
<comment type="similarity">
    <text evidence="1">Belongs to the glycosyl hydrolase 13 family.</text>
</comment>
<evidence type="ECO:0000313" key="6">
    <source>
        <dbReference type="Proteomes" id="UP000317214"/>
    </source>
</evidence>
<dbReference type="OrthoDB" id="9805159at2"/>
<reference evidence="5 6" key="1">
    <citation type="submission" date="2018-09" db="EMBL/GenBank/DDBJ databases">
        <title>The complete genome sequence of Neokomagataea tanensis NBRC 106556(T).</title>
        <authorList>
            <person name="Chua K.-O."/>
            <person name="See-Too W.-S."/>
            <person name="Hong K.-W."/>
            <person name="Yin W.-F."/>
            <person name="Chan K.-G."/>
        </authorList>
    </citation>
    <scope>NUCLEOTIDE SEQUENCE [LARGE SCALE GENOMIC DNA]</scope>
    <source>
        <strain evidence="6">AH13 \ NBRC 106556</strain>
    </source>
</reference>
<dbReference type="PANTHER" id="PTHR10357:SF179">
    <property type="entry name" value="NEUTRAL AND BASIC AMINO ACID TRANSPORT PROTEIN RBAT"/>
    <property type="match status" value="1"/>
</dbReference>
<dbReference type="Gene3D" id="3.90.400.10">
    <property type="entry name" value="Oligo-1,6-glucosidase, Domain 2"/>
    <property type="match status" value="1"/>
</dbReference>
<organism evidence="5 6">
    <name type="scientific">Neokomagataea tanensis</name>
    <dbReference type="NCBI Taxonomy" id="661191"/>
    <lineage>
        <taxon>Bacteria</taxon>
        <taxon>Pseudomonadati</taxon>
        <taxon>Pseudomonadota</taxon>
        <taxon>Alphaproteobacteria</taxon>
        <taxon>Acetobacterales</taxon>
        <taxon>Acetobacteraceae</taxon>
        <taxon>Neokomagataea</taxon>
    </lineage>
</organism>
<dbReference type="RefSeq" id="WP_141492404.1">
    <property type="nucleotide sequence ID" value="NZ_CP032485.1"/>
</dbReference>
<evidence type="ECO:0000256" key="1">
    <source>
        <dbReference type="ARBA" id="ARBA00008061"/>
    </source>
</evidence>
<feature type="signal peptide" evidence="3">
    <location>
        <begin position="1"/>
        <end position="25"/>
    </location>
</feature>
<keyword evidence="5" id="KW-0378">Hydrolase</keyword>
<sequence>MKKNLRSLFLGLLLSATALPSLSLAKTAPAEHPWWESATIYEIYPRSFQDTKASGTGDLKGITQRLDYLKSLGITAIWITPFYPSPGVDFGYDISNCEDVDPLYGNLKDFDNLLAEAKKRNIKIVIDVVLNQTSDKHPWFEESRKSRNNPKSDYYVWMDPKGFDKSGKPIPPNNWQNWFGHTAWTYDDQRKQFFYHDYAKEQPDLNWRNPAVKDAMFKMIRFWLDRGVDGIRLDSIFTIYEDPSFKDEPYLLDKNGNKTLDAFGETATSQVLQGYQPELHPLMRDLRKMFDSYPGSRALIGETYGMDIGGLDAWYGGKDHNELNLPMDVILGIQDQDNNFVHLDVSQWRKNLNDAVTKIHNSEPLLVIDNHDNLRADRFCAKDFGGKPFANCTDIQKMLATVLFASRSSVLMYYGDEIGMSTNTPQRVEDVRDPEGKAGWPKDKGRDAERTPMQWDTTLNAGFSKSPTTWLPVGASYTSVNVDAEEIDPNSMLNWYKNLISLKNNNLLFKYGSQEVIEGNNSQLLIFKRVLGNKKAIVINNFSGFAQKFDFDGQAKILTQSFVGNVKTVGGYLLPPYGAMILDLQ</sequence>
<dbReference type="Proteomes" id="UP000317214">
    <property type="component" value="Chromosome"/>
</dbReference>
<keyword evidence="6" id="KW-1185">Reference proteome</keyword>
<dbReference type="InterPro" id="IPR006047">
    <property type="entry name" value="GH13_cat_dom"/>
</dbReference>
<dbReference type="Gene3D" id="2.60.40.1180">
    <property type="entry name" value="Golgi alpha-mannosidase II"/>
    <property type="match status" value="1"/>
</dbReference>
<evidence type="ECO:0000259" key="4">
    <source>
        <dbReference type="SMART" id="SM00642"/>
    </source>
</evidence>
<dbReference type="InterPro" id="IPR045857">
    <property type="entry name" value="O16G_dom_2"/>
</dbReference>
<feature type="domain" description="Glycosyl hydrolase family 13 catalytic" evidence="4">
    <location>
        <begin position="42"/>
        <end position="450"/>
    </location>
</feature>
<dbReference type="EMBL" id="CP032485">
    <property type="protein sequence ID" value="QDH24561.1"/>
    <property type="molecule type" value="Genomic_DNA"/>
</dbReference>
<dbReference type="GO" id="GO:0004556">
    <property type="term" value="F:alpha-amylase activity"/>
    <property type="evidence" value="ECO:0007669"/>
    <property type="project" value="TreeGrafter"/>
</dbReference>
<dbReference type="SMART" id="SM00642">
    <property type="entry name" value="Aamy"/>
    <property type="match status" value="1"/>
</dbReference>
<gene>
    <name evidence="5" type="ORF">D5366_04140</name>
</gene>
<dbReference type="InterPro" id="IPR013780">
    <property type="entry name" value="Glyco_hydro_b"/>
</dbReference>
<protein>
    <submittedName>
        <fullName evidence="5">Glucohydrolase</fullName>
    </submittedName>
</protein>
<accession>A0A4Y6V7E3</accession>
<feature type="chain" id="PRO_5021279483" evidence="3">
    <location>
        <begin position="26"/>
        <end position="585"/>
    </location>
</feature>